<feature type="region of interest" description="Disordered" evidence="1">
    <location>
        <begin position="230"/>
        <end position="253"/>
    </location>
</feature>
<sequence length="392" mass="42914">MQQLRLVGVHEDGEHLLVASDEGVTYQLPLDEALRTAVVRSNNRAAAGRSAETGEQPQPLSPREIQARIRSGASAEALAEETGLPLDGIMRYAGPVYAEREFVAQQARNIEVSGPQGHDAYRSAFGDEPANLGDMVGVRLAGFGVPAESVEWDAARRSDGAWDVTATFTSPDDAKHASIGEEPPARWIFHPARKLLQNTNRWSQVLSELEPLDSPLTARRLTAVKDRPFDVEADAEQAPPSASSAPGIETDESRAQDEFLEILRARRGQRLGEDEDGDDMLATMLTQGIPAAHPRDEDFADDDEARRLGFADEDEHDNVPRLHDGVSTDTTEVTLVPNLRALRFADRVASEESESARDGADQNGDDPEPKRQKPKRSSVPSWDEIVFGKKTD</sequence>
<protein>
    <submittedName>
        <fullName evidence="3">DUF3071 family protein</fullName>
    </submittedName>
</protein>
<evidence type="ECO:0000313" key="4">
    <source>
        <dbReference type="Proteomes" id="UP000292685"/>
    </source>
</evidence>
<name>A0A4Q8AAL0_9MICC</name>
<dbReference type="InterPro" id="IPR047682">
    <property type="entry name" value="SepH-like"/>
</dbReference>
<evidence type="ECO:0000313" key="3">
    <source>
        <dbReference type="EMBL" id="RZU61147.1"/>
    </source>
</evidence>
<dbReference type="Proteomes" id="UP000292685">
    <property type="component" value="Unassembled WGS sequence"/>
</dbReference>
<dbReference type="AlphaFoldDB" id="A0A4Q8AAL0"/>
<feature type="region of interest" description="Disordered" evidence="1">
    <location>
        <begin position="310"/>
        <end position="330"/>
    </location>
</feature>
<keyword evidence="4" id="KW-1185">Reference proteome</keyword>
<dbReference type="NCBIfam" id="NF040712">
    <property type="entry name" value="SepH"/>
    <property type="match status" value="1"/>
</dbReference>
<dbReference type="InterPro" id="IPR021421">
    <property type="entry name" value="DUF3071"/>
</dbReference>
<feature type="region of interest" description="Disordered" evidence="1">
    <location>
        <begin position="347"/>
        <end position="392"/>
    </location>
</feature>
<feature type="compositionally biased region" description="Basic and acidic residues" evidence="1">
    <location>
        <begin position="317"/>
        <end position="326"/>
    </location>
</feature>
<dbReference type="RefSeq" id="WP_130449381.1">
    <property type="nucleotide sequence ID" value="NZ_SHLA01000001.1"/>
</dbReference>
<reference evidence="3 4" key="1">
    <citation type="submission" date="2019-02" db="EMBL/GenBank/DDBJ databases">
        <title>Sequencing the genomes of 1000 actinobacteria strains.</title>
        <authorList>
            <person name="Klenk H.-P."/>
        </authorList>
    </citation>
    <scope>NUCLEOTIDE SEQUENCE [LARGE SCALE GENOMIC DNA]</scope>
    <source>
        <strain evidence="3 4">DSM 17364</strain>
    </source>
</reference>
<organism evidence="3 4">
    <name type="scientific">Zhihengliuella halotolerans</name>
    <dbReference type="NCBI Taxonomy" id="370736"/>
    <lineage>
        <taxon>Bacteria</taxon>
        <taxon>Bacillati</taxon>
        <taxon>Actinomycetota</taxon>
        <taxon>Actinomycetes</taxon>
        <taxon>Micrococcales</taxon>
        <taxon>Micrococcaceae</taxon>
        <taxon>Zhihengliuella</taxon>
    </lineage>
</organism>
<evidence type="ECO:0000259" key="2">
    <source>
        <dbReference type="Pfam" id="PF11268"/>
    </source>
</evidence>
<feature type="compositionally biased region" description="Basic and acidic residues" evidence="1">
    <location>
        <begin position="347"/>
        <end position="360"/>
    </location>
</feature>
<proteinExistence type="predicted"/>
<feature type="domain" description="DUF3071" evidence="2">
    <location>
        <begin position="1"/>
        <end position="177"/>
    </location>
</feature>
<comment type="caution">
    <text evidence="3">The sequence shown here is derived from an EMBL/GenBank/DDBJ whole genome shotgun (WGS) entry which is preliminary data.</text>
</comment>
<evidence type="ECO:0000256" key="1">
    <source>
        <dbReference type="SAM" id="MobiDB-lite"/>
    </source>
</evidence>
<dbReference type="EMBL" id="SHLA01000001">
    <property type="protein sequence ID" value="RZU61147.1"/>
    <property type="molecule type" value="Genomic_DNA"/>
</dbReference>
<accession>A0A4Q8AAL0</accession>
<dbReference type="Pfam" id="PF11268">
    <property type="entry name" value="DUF3071"/>
    <property type="match status" value="1"/>
</dbReference>
<gene>
    <name evidence="3" type="ORF">EV380_0704</name>
</gene>
<dbReference type="OrthoDB" id="5180791at2"/>